<dbReference type="OrthoDB" id="413313at2759"/>
<dbReference type="EMBL" id="KN561178">
    <property type="protein sequence ID" value="KHJ86215.1"/>
    <property type="molecule type" value="Genomic_DNA"/>
</dbReference>
<accession>A0A0B1SSQ5</accession>
<proteinExistence type="predicted"/>
<dbReference type="AlphaFoldDB" id="A0A0B1SSQ5"/>
<evidence type="ECO:0000313" key="1">
    <source>
        <dbReference type="EMBL" id="KHJ86215.1"/>
    </source>
</evidence>
<sequence length="101" mass="11479">MRTFEGRKLAHFLASAVVDAFNGQLKDVFHLCAELSLQELLDAKKLVSTDRSGEIKERFLHDTDGNNTTTYYQIKLRTTPGNAVYEVTMSYLCYLLLDINS</sequence>
<evidence type="ECO:0000313" key="2">
    <source>
        <dbReference type="Proteomes" id="UP000053660"/>
    </source>
</evidence>
<name>A0A0B1SSQ5_OESDE</name>
<organism evidence="1 2">
    <name type="scientific">Oesophagostomum dentatum</name>
    <name type="common">Nodular worm</name>
    <dbReference type="NCBI Taxonomy" id="61180"/>
    <lineage>
        <taxon>Eukaryota</taxon>
        <taxon>Metazoa</taxon>
        <taxon>Ecdysozoa</taxon>
        <taxon>Nematoda</taxon>
        <taxon>Chromadorea</taxon>
        <taxon>Rhabditida</taxon>
        <taxon>Rhabditina</taxon>
        <taxon>Rhabditomorpha</taxon>
        <taxon>Strongyloidea</taxon>
        <taxon>Strongylidae</taxon>
        <taxon>Oesophagostomum</taxon>
    </lineage>
</organism>
<dbReference type="Proteomes" id="UP000053660">
    <property type="component" value="Unassembled WGS sequence"/>
</dbReference>
<protein>
    <submittedName>
        <fullName evidence="1">Uncharacterized protein</fullName>
    </submittedName>
</protein>
<reference evidence="1 2" key="1">
    <citation type="submission" date="2014-03" db="EMBL/GenBank/DDBJ databases">
        <title>Draft genome of the hookworm Oesophagostomum dentatum.</title>
        <authorList>
            <person name="Mitreva M."/>
        </authorList>
    </citation>
    <scope>NUCLEOTIDE SEQUENCE [LARGE SCALE GENOMIC DNA]</scope>
    <source>
        <strain evidence="1 2">OD-Hann</strain>
    </source>
</reference>
<gene>
    <name evidence="1" type="ORF">OESDEN_14042</name>
</gene>
<keyword evidence="2" id="KW-1185">Reference proteome</keyword>